<dbReference type="RefSeq" id="WP_012870237.1">
    <property type="nucleotide sequence ID" value="NC_013522.1"/>
</dbReference>
<evidence type="ECO:0000259" key="14">
    <source>
        <dbReference type="PROSITE" id="PS50975"/>
    </source>
</evidence>
<keyword evidence="3" id="KW-0055">Arginine biosynthesis</keyword>
<gene>
    <name evidence="16" type="ordered locus">Taci_1504</name>
</gene>
<keyword evidence="6" id="KW-0479">Metal-binding</keyword>
<evidence type="ECO:0000256" key="10">
    <source>
        <dbReference type="ARBA" id="ARBA00023211"/>
    </source>
</evidence>
<evidence type="ECO:0000256" key="8">
    <source>
        <dbReference type="ARBA" id="ARBA00022741"/>
    </source>
</evidence>
<dbReference type="STRING" id="525903.Taci_1504"/>
<dbReference type="InterPro" id="IPR058047">
    <property type="entry name" value="CPSase_preATP-grasp"/>
</dbReference>
<dbReference type="InterPro" id="IPR005483">
    <property type="entry name" value="CPSase_dom"/>
</dbReference>
<organism evidence="16 17">
    <name type="scientific">Thermanaerovibrio acidaminovorans (strain ATCC 49978 / DSM 6589 / Su883)</name>
    <name type="common">Selenomonas acidaminovorans</name>
    <dbReference type="NCBI Taxonomy" id="525903"/>
    <lineage>
        <taxon>Bacteria</taxon>
        <taxon>Thermotogati</taxon>
        <taxon>Synergistota</taxon>
        <taxon>Synergistia</taxon>
        <taxon>Synergistales</taxon>
        <taxon>Synergistaceae</taxon>
        <taxon>Thermanaerovibrio</taxon>
    </lineage>
</organism>
<feature type="domain" description="ATP-grasp" evidence="14">
    <location>
        <begin position="667"/>
        <end position="859"/>
    </location>
</feature>
<dbReference type="SMART" id="SM01096">
    <property type="entry name" value="CPSase_L_D3"/>
    <property type="match status" value="1"/>
</dbReference>
<dbReference type="HOGENOM" id="CLU_000513_1_0_0"/>
<dbReference type="PRINTS" id="PR00098">
    <property type="entry name" value="CPSASE"/>
</dbReference>
<dbReference type="GO" id="GO:0006541">
    <property type="term" value="P:glutamine metabolic process"/>
    <property type="evidence" value="ECO:0007669"/>
    <property type="project" value="TreeGrafter"/>
</dbReference>
<dbReference type="NCBIfam" id="NF009455">
    <property type="entry name" value="PRK12815.1"/>
    <property type="match status" value="1"/>
</dbReference>
<dbReference type="PROSITE" id="PS00866">
    <property type="entry name" value="CPSASE_1"/>
    <property type="match status" value="1"/>
</dbReference>
<dbReference type="GO" id="GO:0046872">
    <property type="term" value="F:metal ion binding"/>
    <property type="evidence" value="ECO:0007669"/>
    <property type="project" value="UniProtKB-KW"/>
</dbReference>
<evidence type="ECO:0000256" key="12">
    <source>
        <dbReference type="ARBA" id="ARBA00048816"/>
    </source>
</evidence>
<dbReference type="SMART" id="SM00851">
    <property type="entry name" value="MGS"/>
    <property type="match status" value="1"/>
</dbReference>
<sequence length="1049" mass="111716">MPLDPGLRKVAVIGSGPIVIGQAAEFDYAGTQACRALREEGVEVLLINTNPATIMTDPDTADSVFFEPLECGAVSSVLERERPQGILGTLGGQAGLNLTLELWDRGVLADLGVRPLGTPPESIRVGEDRRLFREAMLSIGLRVPESLPVEDVPSAVEFVRSVGLPVVIRPAFTLGGTGGGMVRRMDRLEDMVSSALAASPCHQALVEVSVEGWLEIEFEVVRDRRGHKVLVCGMENLDPMGVHTGDSVVVAPIMTLDEGAVGILRDATFAIADAVGVQGACNVQFAVNPGDPSDFYVIEINPRASRSSALASKATGYPIARVAAKVALGYGLDEIPLWDGGPMASEPPAVSHVALKFPRWPFDKFPDADRSIGVRMRSTGEVMGLGDRFEEAFVKALRGLDLGGGALWDGSLSSLGDRELLELVSVPNDRRIFALLEALSRGMGVEELSHRSGIRAPFLEGMRGVVDACLWLAKAPFDRGSMERAKSLGIGDSQVARLWGVPEESVRTFREAAGLWGRLVPVGGVEGFPYTYRRLDRGVPSPIKADSGAVMVVGSGPIRIGQGIEFDCCSVRALRELRRLGIRSVMVNNNPETVSTDHDEADLLCFEPLDMEVLLDLVRLCGVRGVLAQFGGQRGLQLAMGLAREGVPVLGVEPWAVEATEDRRRFYALLDRLGIDHPAGAWAESPEEAMECAMEMGFPLVVRPSFVLGGLGMEVVSSPEELSACLDCHRASGLWDLGPLLLDQFVEGIEAEVDVLCDGRDVFVPGVMEHLEGPGVHSGDSVVVLPHRRISQAEVMEMARISGELGRALKVRGLFNVQFVAGDRGIRVLEVNLRSSRTVPFVSKACGLPLVDLAVRLALGEGLGDLGLSPGLGSGIRRWAVKVPVFSTGKLPGVEVSLGPNMRSTGEVMGLGDGFEEALLKGFRSAGAPMDLPVGILVSLGRWESGVVEALAVLAGLGCPIYGTPGTCGRLVRVGVPCRRVDPLEGIGMVGGEVGWVVNTRSPLEDRGYGFELRRRAAEVGALCVTRVDTLVGLAQALSLGRGGSLRVG</sequence>
<dbReference type="InterPro" id="IPR005480">
    <property type="entry name" value="CPSase_lsu_oligo"/>
</dbReference>
<dbReference type="InterPro" id="IPR006275">
    <property type="entry name" value="CPSase_lsu"/>
</dbReference>
<evidence type="ECO:0000313" key="16">
    <source>
        <dbReference type="EMBL" id="ACZ19726.1"/>
    </source>
</evidence>
<dbReference type="SUPFAM" id="SSF48108">
    <property type="entry name" value="Carbamoyl phosphate synthetase, large subunit connection domain"/>
    <property type="match status" value="1"/>
</dbReference>
<protein>
    <submittedName>
        <fullName evidence="16">Carbamoyl-phosphate synthase, large subunit</fullName>
    </submittedName>
</protein>
<keyword evidence="5" id="KW-0028">Amino-acid biosynthesis</keyword>
<dbReference type="EMBL" id="CP001818">
    <property type="protein sequence ID" value="ACZ19726.1"/>
    <property type="molecule type" value="Genomic_DNA"/>
</dbReference>
<comment type="similarity">
    <text evidence="2">Belongs to the CarB family.</text>
</comment>
<dbReference type="InterPro" id="IPR005479">
    <property type="entry name" value="CPAse_ATP-bd"/>
</dbReference>
<dbReference type="OrthoDB" id="9804197at2"/>
<dbReference type="InterPro" id="IPR011761">
    <property type="entry name" value="ATP-grasp"/>
</dbReference>
<dbReference type="GO" id="GO:0005737">
    <property type="term" value="C:cytoplasm"/>
    <property type="evidence" value="ECO:0007669"/>
    <property type="project" value="TreeGrafter"/>
</dbReference>
<dbReference type="PANTHER" id="PTHR11405:SF53">
    <property type="entry name" value="CARBAMOYL-PHOSPHATE SYNTHASE [AMMONIA], MITOCHONDRIAL"/>
    <property type="match status" value="1"/>
</dbReference>
<comment type="catalytic activity">
    <reaction evidence="11">
        <text>hydrogencarbonate + NH4(+) + 2 ATP = carbamoyl phosphate + 2 ADP + phosphate + 2 H(+)</text>
        <dbReference type="Rhea" id="RHEA:18029"/>
        <dbReference type="ChEBI" id="CHEBI:15378"/>
        <dbReference type="ChEBI" id="CHEBI:17544"/>
        <dbReference type="ChEBI" id="CHEBI:28938"/>
        <dbReference type="ChEBI" id="CHEBI:30616"/>
        <dbReference type="ChEBI" id="CHEBI:43474"/>
        <dbReference type="ChEBI" id="CHEBI:58228"/>
        <dbReference type="ChEBI" id="CHEBI:456216"/>
        <dbReference type="EC" id="6.3.4.16"/>
    </reaction>
</comment>
<dbReference type="GO" id="GO:0004088">
    <property type="term" value="F:carbamoyl-phosphate synthase (glutamine-hydrolyzing) activity"/>
    <property type="evidence" value="ECO:0007669"/>
    <property type="project" value="UniProtKB-EC"/>
</dbReference>
<feature type="domain" description="ATP-grasp" evidence="14">
    <location>
        <begin position="133"/>
        <end position="328"/>
    </location>
</feature>
<evidence type="ECO:0000256" key="7">
    <source>
        <dbReference type="ARBA" id="ARBA00022737"/>
    </source>
</evidence>
<dbReference type="InterPro" id="IPR011607">
    <property type="entry name" value="MGS-like_dom"/>
</dbReference>
<evidence type="ECO:0000256" key="5">
    <source>
        <dbReference type="ARBA" id="ARBA00022605"/>
    </source>
</evidence>
<evidence type="ECO:0000313" key="17">
    <source>
        <dbReference type="Proteomes" id="UP000002030"/>
    </source>
</evidence>
<proteinExistence type="inferred from homology"/>
<dbReference type="PATRIC" id="fig|525903.6.peg.1496"/>
<accession>D1B6T5</accession>
<comment type="catalytic activity">
    <reaction evidence="12">
        <text>hydrogencarbonate + L-glutamine + 2 ATP + H2O = carbamoyl phosphate + L-glutamate + 2 ADP + phosphate + 2 H(+)</text>
        <dbReference type="Rhea" id="RHEA:18633"/>
        <dbReference type="ChEBI" id="CHEBI:15377"/>
        <dbReference type="ChEBI" id="CHEBI:15378"/>
        <dbReference type="ChEBI" id="CHEBI:17544"/>
        <dbReference type="ChEBI" id="CHEBI:29985"/>
        <dbReference type="ChEBI" id="CHEBI:30616"/>
        <dbReference type="ChEBI" id="CHEBI:43474"/>
        <dbReference type="ChEBI" id="CHEBI:58228"/>
        <dbReference type="ChEBI" id="CHEBI:58359"/>
        <dbReference type="ChEBI" id="CHEBI:456216"/>
        <dbReference type="EC" id="6.3.5.5"/>
    </reaction>
</comment>
<dbReference type="PROSITE" id="PS51855">
    <property type="entry name" value="MGS"/>
    <property type="match status" value="1"/>
</dbReference>
<dbReference type="SUPFAM" id="SSF52335">
    <property type="entry name" value="Methylglyoxal synthase-like"/>
    <property type="match status" value="1"/>
</dbReference>
<evidence type="ECO:0000256" key="4">
    <source>
        <dbReference type="ARBA" id="ARBA00022598"/>
    </source>
</evidence>
<dbReference type="SUPFAM" id="SSF52440">
    <property type="entry name" value="PreATP-grasp domain"/>
    <property type="match status" value="2"/>
</dbReference>
<dbReference type="eggNOG" id="COG0458">
    <property type="taxonomic scope" value="Bacteria"/>
</dbReference>
<feature type="domain" description="MGS-like" evidence="15">
    <location>
        <begin position="928"/>
        <end position="1049"/>
    </location>
</feature>
<dbReference type="Gene3D" id="3.30.470.20">
    <property type="entry name" value="ATP-grasp fold, B domain"/>
    <property type="match status" value="2"/>
</dbReference>
<dbReference type="InterPro" id="IPR016185">
    <property type="entry name" value="PreATP-grasp_dom_sf"/>
</dbReference>
<dbReference type="Gene3D" id="3.40.50.1380">
    <property type="entry name" value="Methylglyoxal synthase-like domain"/>
    <property type="match status" value="1"/>
</dbReference>
<dbReference type="InterPro" id="IPR036914">
    <property type="entry name" value="MGS-like_dom_sf"/>
</dbReference>
<dbReference type="GO" id="GO:0004087">
    <property type="term" value="F:carbamoyl-phosphate synthase (ammonia) activity"/>
    <property type="evidence" value="ECO:0007669"/>
    <property type="project" value="UniProtKB-EC"/>
</dbReference>
<evidence type="ECO:0000256" key="2">
    <source>
        <dbReference type="ARBA" id="ARBA00009799"/>
    </source>
</evidence>
<evidence type="ECO:0000256" key="6">
    <source>
        <dbReference type="ARBA" id="ARBA00022723"/>
    </source>
</evidence>
<keyword evidence="9 13" id="KW-0067">ATP-binding</keyword>
<evidence type="ECO:0000259" key="15">
    <source>
        <dbReference type="PROSITE" id="PS51855"/>
    </source>
</evidence>
<dbReference type="Gene3D" id="1.10.1030.10">
    <property type="entry name" value="Carbamoyl-phosphate synthetase, large subunit oligomerisation domain"/>
    <property type="match status" value="1"/>
</dbReference>
<dbReference type="SUPFAM" id="SSF56059">
    <property type="entry name" value="Glutathione synthetase ATP-binding domain-like"/>
    <property type="match status" value="2"/>
</dbReference>
<comment type="pathway">
    <text evidence="1">Amino-acid biosynthesis; L-arginine biosynthesis; carbamoyl phosphate from bicarbonate: step 1/1.</text>
</comment>
<dbReference type="NCBIfam" id="NF003671">
    <property type="entry name" value="PRK05294.1"/>
    <property type="match status" value="1"/>
</dbReference>
<dbReference type="PANTHER" id="PTHR11405">
    <property type="entry name" value="CARBAMOYLTRANSFERASE FAMILY MEMBER"/>
    <property type="match status" value="1"/>
</dbReference>
<dbReference type="Pfam" id="PF02786">
    <property type="entry name" value="CPSase_L_D2"/>
    <property type="match status" value="2"/>
</dbReference>
<dbReference type="Gene3D" id="3.40.50.20">
    <property type="match status" value="2"/>
</dbReference>
<dbReference type="KEGG" id="tai:Taci_1504"/>
<keyword evidence="17" id="KW-1185">Reference proteome</keyword>
<dbReference type="Pfam" id="PF25596">
    <property type="entry name" value="CPSase_L_D1"/>
    <property type="match status" value="2"/>
</dbReference>
<evidence type="ECO:0000256" key="13">
    <source>
        <dbReference type="PROSITE-ProRule" id="PRU00409"/>
    </source>
</evidence>
<dbReference type="Pfam" id="PF02787">
    <property type="entry name" value="CPSase_L_D3"/>
    <property type="match status" value="1"/>
</dbReference>
<dbReference type="FunFam" id="3.40.50.20:FF:000001">
    <property type="entry name" value="Carbamoyl-phosphate synthase large chain"/>
    <property type="match status" value="2"/>
</dbReference>
<evidence type="ECO:0000256" key="3">
    <source>
        <dbReference type="ARBA" id="ARBA00022571"/>
    </source>
</evidence>
<dbReference type="PROSITE" id="PS00867">
    <property type="entry name" value="CPSASE_2"/>
    <property type="match status" value="2"/>
</dbReference>
<keyword evidence="8 13" id="KW-0547">Nucleotide-binding</keyword>
<dbReference type="NCBIfam" id="TIGR01369">
    <property type="entry name" value="CPSaseII_lrg"/>
    <property type="match status" value="1"/>
</dbReference>
<keyword evidence="4" id="KW-0436">Ligase</keyword>
<evidence type="ECO:0000256" key="11">
    <source>
        <dbReference type="ARBA" id="ARBA00047359"/>
    </source>
</evidence>
<dbReference type="InterPro" id="IPR036897">
    <property type="entry name" value="CarbamoylP_synth_lsu_oligo_sf"/>
</dbReference>
<dbReference type="GO" id="GO:0005524">
    <property type="term" value="F:ATP binding"/>
    <property type="evidence" value="ECO:0007669"/>
    <property type="project" value="UniProtKB-UniRule"/>
</dbReference>
<dbReference type="Proteomes" id="UP000002030">
    <property type="component" value="Chromosome"/>
</dbReference>
<name>D1B6T5_THEAS</name>
<dbReference type="AlphaFoldDB" id="D1B6T5"/>
<dbReference type="FunFam" id="3.30.470.20:FF:000026">
    <property type="entry name" value="Carbamoyl-phosphate synthase large chain"/>
    <property type="match status" value="2"/>
</dbReference>
<dbReference type="GO" id="GO:0006526">
    <property type="term" value="P:L-arginine biosynthetic process"/>
    <property type="evidence" value="ECO:0007669"/>
    <property type="project" value="UniProtKB-KW"/>
</dbReference>
<keyword evidence="7" id="KW-0677">Repeat</keyword>
<keyword evidence="10" id="KW-0464">Manganese</keyword>
<dbReference type="PROSITE" id="PS50975">
    <property type="entry name" value="ATP_GRASP"/>
    <property type="match status" value="2"/>
</dbReference>
<evidence type="ECO:0000256" key="1">
    <source>
        <dbReference type="ARBA" id="ARBA00005077"/>
    </source>
</evidence>
<dbReference type="EnsemblBacteria" id="ACZ19726">
    <property type="protein sequence ID" value="ACZ19726"/>
    <property type="gene ID" value="Taci_1504"/>
</dbReference>
<evidence type="ECO:0000256" key="9">
    <source>
        <dbReference type="ARBA" id="ARBA00022840"/>
    </source>
</evidence>
<reference evidence="16 17" key="1">
    <citation type="journal article" date="2009" name="Stand. Genomic Sci.">
        <title>Complete genome sequence of Thermanaerovibrio acidaminovorans type strain (Su883).</title>
        <authorList>
            <person name="Chovatia M."/>
            <person name="Sikorski J."/>
            <person name="Schroder M."/>
            <person name="Lapidus A."/>
            <person name="Nolan M."/>
            <person name="Tice H."/>
            <person name="Glavina Del Rio T."/>
            <person name="Copeland A."/>
            <person name="Cheng J.F."/>
            <person name="Lucas S."/>
            <person name="Chen F."/>
            <person name="Bruce D."/>
            <person name="Goodwin L."/>
            <person name="Pitluck S."/>
            <person name="Ivanova N."/>
            <person name="Mavromatis K."/>
            <person name="Ovchinnikova G."/>
            <person name="Pati A."/>
            <person name="Chen A."/>
            <person name="Palaniappan K."/>
            <person name="Land M."/>
            <person name="Hauser L."/>
            <person name="Chang Y.J."/>
            <person name="Jeffries C.D."/>
            <person name="Chain P."/>
            <person name="Saunders E."/>
            <person name="Detter J.C."/>
            <person name="Brettin T."/>
            <person name="Rohde M."/>
            <person name="Goker M."/>
            <person name="Spring S."/>
            <person name="Bristow J."/>
            <person name="Markowitz V."/>
            <person name="Hugenholtz P."/>
            <person name="Kyrpides N.C."/>
            <person name="Klenk H.P."/>
            <person name="Eisen J.A."/>
        </authorList>
    </citation>
    <scope>NUCLEOTIDE SEQUENCE [LARGE SCALE GENOMIC DNA]</scope>
    <source>
        <strain evidence="17">ATCC 49978 / DSM 6589 / Su883</strain>
    </source>
</reference>